<gene>
    <name evidence="2" type="ORF">OH806_10285</name>
</gene>
<evidence type="ECO:0000256" key="1">
    <source>
        <dbReference type="SAM" id="Phobius"/>
    </source>
</evidence>
<comment type="caution">
    <text evidence="2">The sequence shown here is derived from an EMBL/GenBank/DDBJ whole genome shotgun (WGS) entry which is preliminary data.</text>
</comment>
<dbReference type="EMBL" id="JAPDHV010000004">
    <property type="protein sequence ID" value="MCW3161650.1"/>
    <property type="molecule type" value="Genomic_DNA"/>
</dbReference>
<protein>
    <recommendedName>
        <fullName evidence="4">FixH protein</fullName>
    </recommendedName>
</protein>
<organism evidence="2 3">
    <name type="scientific">Chryseobacterium oryctis</name>
    <dbReference type="NCBI Taxonomy" id="2952618"/>
    <lineage>
        <taxon>Bacteria</taxon>
        <taxon>Pseudomonadati</taxon>
        <taxon>Bacteroidota</taxon>
        <taxon>Flavobacteriia</taxon>
        <taxon>Flavobacteriales</taxon>
        <taxon>Weeksellaceae</taxon>
        <taxon>Chryseobacterium group</taxon>
        <taxon>Chryseobacterium</taxon>
    </lineage>
</organism>
<feature type="transmembrane region" description="Helical" evidence="1">
    <location>
        <begin position="6"/>
        <end position="23"/>
    </location>
</feature>
<keyword evidence="1" id="KW-0472">Membrane</keyword>
<evidence type="ECO:0000313" key="2">
    <source>
        <dbReference type="EMBL" id="MCW3161650.1"/>
    </source>
</evidence>
<evidence type="ECO:0000313" key="3">
    <source>
        <dbReference type="Proteomes" id="UP001163719"/>
    </source>
</evidence>
<sequence>MKSLYSYLLSMICIIFFLYSFQIRKGRHIYRNHWMIPAYQNLQLKNSSKENLEVVLYNSSQNSDMKYINGNNMMKVLPKNDSVKTTINFGNEFYVMNNSDEEREFRIKILNNSGKVKAFLKKNLPKN</sequence>
<dbReference type="Proteomes" id="UP001163719">
    <property type="component" value="Unassembled WGS sequence"/>
</dbReference>
<keyword evidence="1" id="KW-0812">Transmembrane</keyword>
<reference evidence="2" key="1">
    <citation type="submission" date="2022-10" db="EMBL/GenBank/DDBJ databases">
        <title>Chryseobacterium babae sp. nov. isolated from the gut of the beetle Oryctes rhinoceros, and Chryseobacterium kimseyorum sp. nov., isolated from a stick insect rearing cage.</title>
        <authorList>
            <person name="Shelomi M."/>
            <person name="Han C.-J."/>
            <person name="Chen W.-M."/>
            <person name="Chen H.-K."/>
            <person name="Liaw S.-J."/>
            <person name="Muhle E."/>
            <person name="Clermont D."/>
        </authorList>
    </citation>
    <scope>NUCLEOTIDE SEQUENCE</scope>
    <source>
        <strain evidence="2">WLa1L2M3</strain>
    </source>
</reference>
<keyword evidence="3" id="KW-1185">Reference proteome</keyword>
<keyword evidence="1" id="KW-1133">Transmembrane helix</keyword>
<evidence type="ECO:0008006" key="4">
    <source>
        <dbReference type="Google" id="ProtNLM"/>
    </source>
</evidence>
<proteinExistence type="predicted"/>
<accession>A0ABT3HPN5</accession>
<name>A0ABT3HPN5_9FLAO</name>